<dbReference type="Proteomes" id="UP000236630">
    <property type="component" value="Unassembled WGS sequence"/>
</dbReference>
<dbReference type="EMBL" id="BDQV01001600">
    <property type="protein sequence ID" value="GAY33713.1"/>
    <property type="molecule type" value="Genomic_DNA"/>
</dbReference>
<name>A0A2H5N0C2_CITUN</name>
<evidence type="ECO:0000313" key="1">
    <source>
        <dbReference type="EMBL" id="GAY33713.1"/>
    </source>
</evidence>
<keyword evidence="2" id="KW-1185">Reference proteome</keyword>
<reference evidence="1 2" key="1">
    <citation type="journal article" date="2017" name="Front. Genet.">
        <title>Draft sequencing of the heterozygous diploid genome of Satsuma (Citrus unshiu Marc.) using a hybrid assembly approach.</title>
        <authorList>
            <person name="Shimizu T."/>
            <person name="Tanizawa Y."/>
            <person name="Mochizuki T."/>
            <person name="Nagasaki H."/>
            <person name="Yoshioka T."/>
            <person name="Toyoda A."/>
            <person name="Fujiyama A."/>
            <person name="Kaminuma E."/>
            <person name="Nakamura Y."/>
        </authorList>
    </citation>
    <scope>NUCLEOTIDE SEQUENCE [LARGE SCALE GENOMIC DNA]</scope>
    <source>
        <strain evidence="2">cv. Miyagawa wase</strain>
    </source>
</reference>
<sequence length="14" mass="1557">MCRLIQTGFNTSAD</sequence>
<gene>
    <name evidence="1" type="ORF">CUMW_276020</name>
</gene>
<organism evidence="1 2">
    <name type="scientific">Citrus unshiu</name>
    <name type="common">Satsuma mandarin</name>
    <name type="synonym">Citrus nobilis var. unshiu</name>
    <dbReference type="NCBI Taxonomy" id="55188"/>
    <lineage>
        <taxon>Eukaryota</taxon>
        <taxon>Viridiplantae</taxon>
        <taxon>Streptophyta</taxon>
        <taxon>Embryophyta</taxon>
        <taxon>Tracheophyta</taxon>
        <taxon>Spermatophyta</taxon>
        <taxon>Magnoliopsida</taxon>
        <taxon>eudicotyledons</taxon>
        <taxon>Gunneridae</taxon>
        <taxon>Pentapetalae</taxon>
        <taxon>rosids</taxon>
        <taxon>malvids</taxon>
        <taxon>Sapindales</taxon>
        <taxon>Rutaceae</taxon>
        <taxon>Aurantioideae</taxon>
        <taxon>Citrus</taxon>
    </lineage>
</organism>
<protein>
    <submittedName>
        <fullName evidence="1">Uncharacterized protein</fullName>
    </submittedName>
</protein>
<evidence type="ECO:0000313" key="2">
    <source>
        <dbReference type="Proteomes" id="UP000236630"/>
    </source>
</evidence>
<comment type="caution">
    <text evidence="1">The sequence shown here is derived from an EMBL/GenBank/DDBJ whole genome shotgun (WGS) entry which is preliminary data.</text>
</comment>
<proteinExistence type="predicted"/>
<accession>A0A2H5N0C2</accession>